<keyword evidence="4" id="KW-0378">Hydrolase</keyword>
<dbReference type="SUPFAM" id="SSF102705">
    <property type="entry name" value="NIF3 (NGG1p interacting factor 3)-like"/>
    <property type="match status" value="1"/>
</dbReference>
<evidence type="ECO:0000256" key="1">
    <source>
        <dbReference type="ARBA" id="ARBA00006964"/>
    </source>
</evidence>
<dbReference type="InterPro" id="IPR002678">
    <property type="entry name" value="DUF34/NIF3"/>
</dbReference>
<keyword evidence="5" id="KW-1185">Reference proteome</keyword>
<gene>
    <name evidence="4" type="ORF">SAMN00790413_00606</name>
</gene>
<dbReference type="GO" id="GO:0046872">
    <property type="term" value="F:metal ion binding"/>
    <property type="evidence" value="ECO:0007669"/>
    <property type="project" value="UniProtKB-KW"/>
</dbReference>
<reference evidence="4 5" key="1">
    <citation type="submission" date="2017-04" db="EMBL/GenBank/DDBJ databases">
        <authorList>
            <person name="Afonso C.L."/>
            <person name="Miller P.J."/>
            <person name="Scott M.A."/>
            <person name="Spackman E."/>
            <person name="Goraichik I."/>
            <person name="Dimitrov K.M."/>
            <person name="Suarez D.L."/>
            <person name="Swayne D.E."/>
        </authorList>
    </citation>
    <scope>NUCLEOTIDE SEQUENCE [LARGE SCALE GENOMIC DNA]</scope>
    <source>
        <strain evidence="4 5">KR-140</strain>
    </source>
</reference>
<feature type="binding site" evidence="3">
    <location>
        <position position="197"/>
    </location>
    <ligand>
        <name>a divalent metal cation</name>
        <dbReference type="ChEBI" id="CHEBI:60240"/>
        <label>1</label>
    </ligand>
</feature>
<evidence type="ECO:0000256" key="2">
    <source>
        <dbReference type="ARBA" id="ARBA00022723"/>
    </source>
</evidence>
<dbReference type="Proteomes" id="UP000192582">
    <property type="component" value="Unassembled WGS sequence"/>
</dbReference>
<evidence type="ECO:0000256" key="3">
    <source>
        <dbReference type="PIRSR" id="PIRSR602678-1"/>
    </source>
</evidence>
<evidence type="ECO:0000313" key="5">
    <source>
        <dbReference type="Proteomes" id="UP000192582"/>
    </source>
</evidence>
<organism evidence="4 5">
    <name type="scientific">Deinococcus hopiensis KR-140</name>
    <dbReference type="NCBI Taxonomy" id="695939"/>
    <lineage>
        <taxon>Bacteria</taxon>
        <taxon>Thermotogati</taxon>
        <taxon>Deinococcota</taxon>
        <taxon>Deinococci</taxon>
        <taxon>Deinococcales</taxon>
        <taxon>Deinococcaceae</taxon>
        <taxon>Deinococcus</taxon>
    </lineage>
</organism>
<dbReference type="InterPro" id="IPR036069">
    <property type="entry name" value="DUF34/NIF3_sf"/>
</dbReference>
<protein>
    <submittedName>
        <fullName evidence="4">Putative GTP cyclohydrolase 1 type 2, NIF3 family</fullName>
    </submittedName>
</protein>
<dbReference type="Pfam" id="PF01784">
    <property type="entry name" value="DUF34_NIF3"/>
    <property type="match status" value="1"/>
</dbReference>
<dbReference type="PANTHER" id="PTHR13799:SF14">
    <property type="entry name" value="GTP CYCLOHYDROLASE 1 TYPE 2 HOMOLOG"/>
    <property type="match status" value="1"/>
</dbReference>
<dbReference type="Gene3D" id="3.40.1390.30">
    <property type="entry name" value="NIF3 (NGG1p interacting factor 3)-like"/>
    <property type="match status" value="1"/>
</dbReference>
<proteinExistence type="inferred from homology"/>
<dbReference type="EMBL" id="FWWU01000009">
    <property type="protein sequence ID" value="SMB89967.1"/>
    <property type="molecule type" value="Genomic_DNA"/>
</dbReference>
<comment type="similarity">
    <text evidence="1">Belongs to the GTP cyclohydrolase I type 2/NIF3 family.</text>
</comment>
<dbReference type="RefSeq" id="WP_084048243.1">
    <property type="nucleotide sequence ID" value="NZ_FWWU01000009.1"/>
</dbReference>
<dbReference type="STRING" id="695939.SAMN00790413_00606"/>
<feature type="binding site" evidence="3">
    <location>
        <position position="193"/>
    </location>
    <ligand>
        <name>a divalent metal cation</name>
        <dbReference type="ChEBI" id="CHEBI:60240"/>
        <label>1</label>
    </ligand>
</feature>
<evidence type="ECO:0000313" key="4">
    <source>
        <dbReference type="EMBL" id="SMB89967.1"/>
    </source>
</evidence>
<dbReference type="GO" id="GO:0005737">
    <property type="term" value="C:cytoplasm"/>
    <property type="evidence" value="ECO:0007669"/>
    <property type="project" value="TreeGrafter"/>
</dbReference>
<name>A0A1W1V932_9DEIO</name>
<dbReference type="GO" id="GO:0016787">
    <property type="term" value="F:hydrolase activity"/>
    <property type="evidence" value="ECO:0007669"/>
    <property type="project" value="UniProtKB-KW"/>
</dbReference>
<dbReference type="PANTHER" id="PTHR13799">
    <property type="entry name" value="NGG1 INTERACTING FACTOR 3"/>
    <property type="match status" value="1"/>
</dbReference>
<feature type="binding site" evidence="3">
    <location>
        <position position="77"/>
    </location>
    <ligand>
        <name>a divalent metal cation</name>
        <dbReference type="ChEBI" id="CHEBI:60240"/>
        <label>1</label>
    </ligand>
</feature>
<dbReference type="AlphaFoldDB" id="A0A1W1V932"/>
<dbReference type="OrthoDB" id="66729at2"/>
<keyword evidence="2 3" id="KW-0479">Metal-binding</keyword>
<accession>A0A1W1V932</accession>
<sequence length="222" mass="23745">MTPPTLQDLAGWLGAHLGEPTPLLRSGPSPVQRLALALEPADLPPGPTADALFLHRARRLGERWPGIGVLAVHDGFDMHLTTGPNWRLARKLGWRKVEEVTWGGRTVGLIATPPEATEQAFHAALLAELGGNDSSWPPADTAFLRVALINAMNPSLLTHVAGLGGTIYLTGQLRPSAVAAARELGLGVVALGHRRTELWGLRQLARELRVAFPELETAVYAG</sequence>